<dbReference type="CDD" id="cd01948">
    <property type="entry name" value="EAL"/>
    <property type="match status" value="1"/>
</dbReference>
<dbReference type="CDD" id="cd04598">
    <property type="entry name" value="CBS_pair_GGDEF_EAL"/>
    <property type="match status" value="1"/>
</dbReference>
<evidence type="ECO:0000313" key="3">
    <source>
        <dbReference type="EMBL" id="MDN4122143.1"/>
    </source>
</evidence>
<dbReference type="SMART" id="SM00052">
    <property type="entry name" value="EAL"/>
    <property type="match status" value="1"/>
</dbReference>
<dbReference type="Gene3D" id="3.20.20.450">
    <property type="entry name" value="EAL domain"/>
    <property type="match status" value="1"/>
</dbReference>
<dbReference type="Pfam" id="PF00990">
    <property type="entry name" value="GGDEF"/>
    <property type="match status" value="1"/>
</dbReference>
<evidence type="ECO:0000259" key="1">
    <source>
        <dbReference type="PROSITE" id="PS50883"/>
    </source>
</evidence>
<evidence type="ECO:0000313" key="4">
    <source>
        <dbReference type="Proteomes" id="UP001168613"/>
    </source>
</evidence>
<feature type="domain" description="GGDEF" evidence="2">
    <location>
        <begin position="436"/>
        <end position="587"/>
    </location>
</feature>
<dbReference type="InterPro" id="IPR001633">
    <property type="entry name" value="EAL_dom"/>
</dbReference>
<protein>
    <submittedName>
        <fullName evidence="3">GGDEF domain-containing protein</fullName>
    </submittedName>
</protein>
<name>A0ABT8ELJ0_9BURK</name>
<dbReference type="Proteomes" id="UP001168613">
    <property type="component" value="Unassembled WGS sequence"/>
</dbReference>
<accession>A0ABT8ELJ0</accession>
<dbReference type="SUPFAM" id="SSF141868">
    <property type="entry name" value="EAL domain-like"/>
    <property type="match status" value="1"/>
</dbReference>
<proteinExistence type="predicted"/>
<dbReference type="EMBL" id="JAJHNU010000004">
    <property type="protein sequence ID" value="MDN4122143.1"/>
    <property type="molecule type" value="Genomic_DNA"/>
</dbReference>
<reference evidence="3" key="1">
    <citation type="submission" date="2021-11" db="EMBL/GenBank/DDBJ databases">
        <title>Draft genome sequence of Alcaligenes endophyticus type strain CCUG 75668T.</title>
        <authorList>
            <person name="Salva-Serra F."/>
            <person name="Duran R.E."/>
            <person name="Seeger M."/>
            <person name="Moore E.R.B."/>
            <person name="Jaen-Luchoro D."/>
        </authorList>
    </citation>
    <scope>NUCLEOTIDE SEQUENCE</scope>
    <source>
        <strain evidence="3">CCUG 75668</strain>
    </source>
</reference>
<dbReference type="PROSITE" id="PS50883">
    <property type="entry name" value="EAL"/>
    <property type="match status" value="1"/>
</dbReference>
<sequence>MHDIFHQILKEKKITSVFQPIVDLRSGEFVGYEGLVRVPHLSNDFVPATLFQTARELGRLKELEELCCRLHVLGFLQQGLQGKLFLNSSPDVVLMLFSDLTETPNFGLNYCTHLAGLDPQRIVMELTETERADNYHDLNRAIAQLRSSGLEFAIDDLGEGYSCLRLWSELQPEYVKIDRHFVSSIDTDVLKQQLVRSICDIAEHANSIVVAEGIETAAELQMLQHIGVRCGQGYFLARPAYQPHKEIAAEIKPLFGHWPRASRWRRPLLTRERNLTAAQLLQDAPAVEHTVPTNQVYELFQRQASLQSVVVLKAGVPLGILRRAQLYDQWARLYHRELYGNKPCSKFIQDQPLIVDIATNLLDLGEIVAQGPQHYMSDGFIITQQGVYAGVGSSAELMREITRLQMHTARYANPLTQLPGNVPINEHLDFLLRQGTACAVCYVDLDNFKPYNDLYGYRKGDDVLQVVATLLQRHACEDQDFVGHVGGDDFIIIFRSPDWRQRCQQILDAVPQVLRHLYRDEHVLAGGYIAEDRKGMAVFHTLIHVSLGIVVIDQPALYTASLVADLASAAKAKAKKMTGNAMHIEQRHPLALRQALE</sequence>
<dbReference type="NCBIfam" id="TIGR00254">
    <property type="entry name" value="GGDEF"/>
    <property type="match status" value="1"/>
</dbReference>
<evidence type="ECO:0000259" key="2">
    <source>
        <dbReference type="PROSITE" id="PS50887"/>
    </source>
</evidence>
<dbReference type="PANTHER" id="PTHR33121">
    <property type="entry name" value="CYCLIC DI-GMP PHOSPHODIESTERASE PDEF"/>
    <property type="match status" value="1"/>
</dbReference>
<dbReference type="SMART" id="SM00267">
    <property type="entry name" value="GGDEF"/>
    <property type="match status" value="1"/>
</dbReference>
<dbReference type="Pfam" id="PF00563">
    <property type="entry name" value="EAL"/>
    <property type="match status" value="1"/>
</dbReference>
<dbReference type="CDD" id="cd01949">
    <property type="entry name" value="GGDEF"/>
    <property type="match status" value="1"/>
</dbReference>
<dbReference type="InterPro" id="IPR043128">
    <property type="entry name" value="Rev_trsase/Diguanyl_cyclase"/>
</dbReference>
<dbReference type="RefSeq" id="WP_266123625.1">
    <property type="nucleotide sequence ID" value="NZ_JAJHNU010000004.1"/>
</dbReference>
<dbReference type="InterPro" id="IPR000160">
    <property type="entry name" value="GGDEF_dom"/>
</dbReference>
<dbReference type="SUPFAM" id="SSF55073">
    <property type="entry name" value="Nucleotide cyclase"/>
    <property type="match status" value="1"/>
</dbReference>
<dbReference type="PANTHER" id="PTHR33121:SF76">
    <property type="entry name" value="SIGNALING PROTEIN"/>
    <property type="match status" value="1"/>
</dbReference>
<comment type="caution">
    <text evidence="3">The sequence shown here is derived from an EMBL/GenBank/DDBJ whole genome shotgun (WGS) entry which is preliminary data.</text>
</comment>
<gene>
    <name evidence="3" type="ORF">LMS43_12685</name>
</gene>
<organism evidence="3 4">
    <name type="scientific">Alcaligenes endophyticus</name>
    <dbReference type="NCBI Taxonomy" id="1929088"/>
    <lineage>
        <taxon>Bacteria</taxon>
        <taxon>Pseudomonadati</taxon>
        <taxon>Pseudomonadota</taxon>
        <taxon>Betaproteobacteria</taxon>
        <taxon>Burkholderiales</taxon>
        <taxon>Alcaligenaceae</taxon>
        <taxon>Alcaligenes</taxon>
    </lineage>
</organism>
<feature type="domain" description="EAL" evidence="1">
    <location>
        <begin position="1"/>
        <end position="253"/>
    </location>
</feature>
<dbReference type="InterPro" id="IPR029787">
    <property type="entry name" value="Nucleotide_cyclase"/>
</dbReference>
<dbReference type="InterPro" id="IPR035919">
    <property type="entry name" value="EAL_sf"/>
</dbReference>
<dbReference type="Gene3D" id="3.30.70.270">
    <property type="match status" value="1"/>
</dbReference>
<keyword evidence="4" id="KW-1185">Reference proteome</keyword>
<dbReference type="InterPro" id="IPR050706">
    <property type="entry name" value="Cyclic-di-GMP_PDE-like"/>
</dbReference>
<dbReference type="PROSITE" id="PS50887">
    <property type="entry name" value="GGDEF"/>
    <property type="match status" value="1"/>
</dbReference>